<dbReference type="Proteomes" id="UP001597286">
    <property type="component" value="Unassembled WGS sequence"/>
</dbReference>
<comment type="caution">
    <text evidence="4">The sequence shown here is derived from an EMBL/GenBank/DDBJ whole genome shotgun (WGS) entry which is preliminary data.</text>
</comment>
<sequence length="167" mass="18062">RSGARPGPERTILGLSTARAVVLAMVLCAVVLTLAMPLSTYLSQRSEAEQVAEQREQLEADVARLTRENEQADDPAHVKAQARERLQYVMPGETPYQVQLPGATAPPVEDLTKPKHDNDPWYTDLWRPIAEPQPTPTAPPALAPTVPPEPDEAGTMTIPDDQGGPTG</sequence>
<accession>A0ABW4NYM7</accession>
<keyword evidence="3" id="KW-0472">Membrane</keyword>
<dbReference type="RefSeq" id="WP_378483865.1">
    <property type="nucleotide sequence ID" value="NZ_JBHUFB010000007.1"/>
</dbReference>
<feature type="compositionally biased region" description="Basic and acidic residues" evidence="2">
    <location>
        <begin position="110"/>
        <end position="119"/>
    </location>
</feature>
<keyword evidence="3" id="KW-1133">Transmembrane helix</keyword>
<feature type="coiled-coil region" evidence="1">
    <location>
        <begin position="41"/>
        <end position="75"/>
    </location>
</feature>
<proteinExistence type="predicted"/>
<reference evidence="5" key="1">
    <citation type="journal article" date="2019" name="Int. J. Syst. Evol. Microbiol.">
        <title>The Global Catalogue of Microorganisms (GCM) 10K type strain sequencing project: providing services to taxonomists for standard genome sequencing and annotation.</title>
        <authorList>
            <consortium name="The Broad Institute Genomics Platform"/>
            <consortium name="The Broad Institute Genome Sequencing Center for Infectious Disease"/>
            <person name="Wu L."/>
            <person name="Ma J."/>
        </authorList>
    </citation>
    <scope>NUCLEOTIDE SEQUENCE [LARGE SCALE GENOMIC DNA]</scope>
    <source>
        <strain evidence="5">DT72</strain>
    </source>
</reference>
<feature type="region of interest" description="Disordered" evidence="2">
    <location>
        <begin position="96"/>
        <end position="167"/>
    </location>
</feature>
<evidence type="ECO:0000256" key="2">
    <source>
        <dbReference type="SAM" id="MobiDB-lite"/>
    </source>
</evidence>
<keyword evidence="1" id="KW-0175">Coiled coil</keyword>
<evidence type="ECO:0000256" key="3">
    <source>
        <dbReference type="SAM" id="Phobius"/>
    </source>
</evidence>
<evidence type="ECO:0000313" key="5">
    <source>
        <dbReference type="Proteomes" id="UP001597286"/>
    </source>
</evidence>
<feature type="transmembrane region" description="Helical" evidence="3">
    <location>
        <begin position="12"/>
        <end position="36"/>
    </location>
</feature>
<dbReference type="InterPro" id="IPR007060">
    <property type="entry name" value="FtsL/DivIC"/>
</dbReference>
<keyword evidence="5" id="KW-1185">Reference proteome</keyword>
<dbReference type="Pfam" id="PF04977">
    <property type="entry name" value="DivIC"/>
    <property type="match status" value="1"/>
</dbReference>
<feature type="non-terminal residue" evidence="4">
    <location>
        <position position="1"/>
    </location>
</feature>
<dbReference type="EMBL" id="JBHUFB010000007">
    <property type="protein sequence ID" value="MFD1811312.1"/>
    <property type="molecule type" value="Genomic_DNA"/>
</dbReference>
<protein>
    <submittedName>
        <fullName evidence="4">Septum formation initiator family protein</fullName>
    </submittedName>
</protein>
<keyword evidence="3" id="KW-0812">Transmembrane</keyword>
<name>A0ABW4NYM7_9NOCA</name>
<evidence type="ECO:0000313" key="4">
    <source>
        <dbReference type="EMBL" id="MFD1811312.1"/>
    </source>
</evidence>
<gene>
    <name evidence="4" type="ORF">ACFSJG_03735</name>
</gene>
<organism evidence="4 5">
    <name type="scientific">Rhodococcus gannanensis</name>
    <dbReference type="NCBI Taxonomy" id="1960308"/>
    <lineage>
        <taxon>Bacteria</taxon>
        <taxon>Bacillati</taxon>
        <taxon>Actinomycetota</taxon>
        <taxon>Actinomycetes</taxon>
        <taxon>Mycobacteriales</taxon>
        <taxon>Nocardiaceae</taxon>
        <taxon>Rhodococcus</taxon>
    </lineage>
</organism>
<feature type="compositionally biased region" description="Pro residues" evidence="2">
    <location>
        <begin position="131"/>
        <end position="148"/>
    </location>
</feature>
<evidence type="ECO:0000256" key="1">
    <source>
        <dbReference type="SAM" id="Coils"/>
    </source>
</evidence>